<feature type="binding site" evidence="7">
    <location>
        <position position="62"/>
    </location>
    <ligand>
        <name>substrate</name>
    </ligand>
</feature>
<sequence>MDPVREMLTSVLDEVRGEDAGETAQYIPELASADPDRLALAIADPHGRRIALGDEDPFTIQSISKPFVFALALDALGRDEVLRHVGVEPSGEPFNAISLEEGTGRPANPLINAGAIATTGLIPGPSAGERAARIVEGLSRFAGRTLQVDEEVYASEASTGDRNRALAHLLRSYGVIETDPHEVVEAYFRQCSVLVTVADLAVMAGTLAFGGRHPVTGEQVVSARTARDVVSVMTSCGMYDASGSWLIRVGLPAKSGVSGGLIAISPSQFGVGVFSPRLDEYGNSTRGQRLLERLSDALGLHVFEQHQSIATPHVAVSHGEDGTVRVALDGELSFGGAERVLNALRNVELPASSAPLLVDLTRVTQLQPAALAVLREQVDGLGGTVRVEA</sequence>
<evidence type="ECO:0000313" key="10">
    <source>
        <dbReference type="Proteomes" id="UP000319804"/>
    </source>
</evidence>
<keyword evidence="4 7" id="KW-0378">Hydrolase</keyword>
<feature type="binding site" evidence="7">
    <location>
        <position position="156"/>
    </location>
    <ligand>
        <name>substrate</name>
    </ligand>
</feature>
<evidence type="ECO:0000256" key="3">
    <source>
        <dbReference type="ARBA" id="ARBA00012918"/>
    </source>
</evidence>
<accession>A0A4Y3UIG9</accession>
<comment type="subunit">
    <text evidence="2 7">Homotetramer.</text>
</comment>
<dbReference type="InterPro" id="IPR002645">
    <property type="entry name" value="STAS_dom"/>
</dbReference>
<dbReference type="InterPro" id="IPR015868">
    <property type="entry name" value="Glutaminase"/>
</dbReference>
<evidence type="ECO:0000256" key="6">
    <source>
        <dbReference type="ARBA" id="ARBA00070405"/>
    </source>
</evidence>
<evidence type="ECO:0000259" key="8">
    <source>
        <dbReference type="PROSITE" id="PS50801"/>
    </source>
</evidence>
<protein>
    <recommendedName>
        <fullName evidence="6 7">Glutaminase</fullName>
        <ecNumber evidence="3 7">3.5.1.2</ecNumber>
    </recommendedName>
</protein>
<feature type="binding site" evidence="7">
    <location>
        <position position="187"/>
    </location>
    <ligand>
        <name>substrate</name>
    </ligand>
</feature>
<dbReference type="PROSITE" id="PS50801">
    <property type="entry name" value="STAS"/>
    <property type="match status" value="1"/>
</dbReference>
<dbReference type="Gene3D" id="3.40.710.10">
    <property type="entry name" value="DD-peptidase/beta-lactamase superfamily"/>
    <property type="match status" value="1"/>
</dbReference>
<dbReference type="HAMAP" id="MF_00313">
    <property type="entry name" value="Glutaminase"/>
    <property type="match status" value="1"/>
</dbReference>
<dbReference type="Pfam" id="PF04960">
    <property type="entry name" value="Glutaminase"/>
    <property type="match status" value="1"/>
</dbReference>
<feature type="binding site" evidence="7">
    <location>
        <position position="112"/>
    </location>
    <ligand>
        <name>substrate</name>
    </ligand>
</feature>
<dbReference type="InterPro" id="IPR012338">
    <property type="entry name" value="Beta-lactam/transpept-like"/>
</dbReference>
<reference evidence="9 10" key="1">
    <citation type="submission" date="2019-06" db="EMBL/GenBank/DDBJ databases">
        <title>Sequencing the genomes of 1000 actinobacteria strains.</title>
        <authorList>
            <person name="Klenk H.-P."/>
        </authorList>
    </citation>
    <scope>NUCLEOTIDE SEQUENCE [LARGE SCALE GENOMIC DNA]</scope>
    <source>
        <strain evidence="9 10">DSM 20427</strain>
    </source>
</reference>
<gene>
    <name evidence="7" type="primary">glsA</name>
    <name evidence="9" type="ORF">FHX68_0685</name>
</gene>
<dbReference type="OrthoDB" id="9788822at2"/>
<evidence type="ECO:0000256" key="2">
    <source>
        <dbReference type="ARBA" id="ARBA00011881"/>
    </source>
</evidence>
<dbReference type="FunFam" id="3.40.710.10:FF:000005">
    <property type="entry name" value="Glutaminase"/>
    <property type="match status" value="1"/>
</dbReference>
<dbReference type="EC" id="3.5.1.2" evidence="3 7"/>
<dbReference type="NCBIfam" id="TIGR03814">
    <property type="entry name" value="Gln_ase"/>
    <property type="match status" value="1"/>
</dbReference>
<comment type="similarity">
    <text evidence="1 7">Belongs to the glutaminase family.</text>
</comment>
<dbReference type="EMBL" id="VFPS01000001">
    <property type="protein sequence ID" value="TQN00581.1"/>
    <property type="molecule type" value="Genomic_DNA"/>
</dbReference>
<dbReference type="PANTHER" id="PTHR12544:SF29">
    <property type="entry name" value="GLUTAMINASE"/>
    <property type="match status" value="1"/>
</dbReference>
<dbReference type="GO" id="GO:0004359">
    <property type="term" value="F:glutaminase activity"/>
    <property type="evidence" value="ECO:0007669"/>
    <property type="project" value="UniProtKB-UniRule"/>
</dbReference>
<dbReference type="GO" id="GO:0006537">
    <property type="term" value="P:glutamate biosynthetic process"/>
    <property type="evidence" value="ECO:0007669"/>
    <property type="project" value="TreeGrafter"/>
</dbReference>
<dbReference type="InterPro" id="IPR036513">
    <property type="entry name" value="STAS_dom_sf"/>
</dbReference>
<dbReference type="GO" id="GO:0006543">
    <property type="term" value="P:L-glutamine catabolic process"/>
    <property type="evidence" value="ECO:0007669"/>
    <property type="project" value="TreeGrafter"/>
</dbReference>
<dbReference type="Gene3D" id="3.30.750.24">
    <property type="entry name" value="STAS domain"/>
    <property type="match status" value="1"/>
</dbReference>
<dbReference type="SUPFAM" id="SSF56601">
    <property type="entry name" value="beta-lactamase/transpeptidase-like"/>
    <property type="match status" value="1"/>
</dbReference>
<comment type="catalytic activity">
    <reaction evidence="5 7">
        <text>L-glutamine + H2O = L-glutamate + NH4(+)</text>
        <dbReference type="Rhea" id="RHEA:15889"/>
        <dbReference type="ChEBI" id="CHEBI:15377"/>
        <dbReference type="ChEBI" id="CHEBI:28938"/>
        <dbReference type="ChEBI" id="CHEBI:29985"/>
        <dbReference type="ChEBI" id="CHEBI:58359"/>
        <dbReference type="EC" id="3.5.1.2"/>
    </reaction>
</comment>
<dbReference type="PANTHER" id="PTHR12544">
    <property type="entry name" value="GLUTAMINASE"/>
    <property type="match status" value="1"/>
</dbReference>
<feature type="binding site" evidence="7">
    <location>
        <position position="163"/>
    </location>
    <ligand>
        <name>substrate</name>
    </ligand>
</feature>
<feature type="binding site" evidence="7">
    <location>
        <position position="239"/>
    </location>
    <ligand>
        <name>substrate</name>
    </ligand>
</feature>
<evidence type="ECO:0000313" key="9">
    <source>
        <dbReference type="EMBL" id="TQN00581.1"/>
    </source>
</evidence>
<evidence type="ECO:0000256" key="4">
    <source>
        <dbReference type="ARBA" id="ARBA00022801"/>
    </source>
</evidence>
<name>A0A4Y3UIG9_9MICO</name>
<dbReference type="Proteomes" id="UP000319804">
    <property type="component" value="Unassembled WGS sequence"/>
</dbReference>
<dbReference type="RefSeq" id="WP_141379731.1">
    <property type="nucleotide sequence ID" value="NZ_BJNA01000009.1"/>
</dbReference>
<evidence type="ECO:0000256" key="5">
    <source>
        <dbReference type="ARBA" id="ARBA00049534"/>
    </source>
</evidence>
<feature type="domain" description="STAS" evidence="8">
    <location>
        <begin position="321"/>
        <end position="389"/>
    </location>
</feature>
<proteinExistence type="inferred from homology"/>
<comment type="caution">
    <text evidence="9">The sequence shown here is derived from an EMBL/GenBank/DDBJ whole genome shotgun (WGS) entry which is preliminary data.</text>
</comment>
<keyword evidence="10" id="KW-1185">Reference proteome</keyword>
<dbReference type="AlphaFoldDB" id="A0A4Y3UIG9"/>
<feature type="binding site" evidence="7">
    <location>
        <position position="257"/>
    </location>
    <ligand>
        <name>substrate</name>
    </ligand>
</feature>
<evidence type="ECO:0000256" key="7">
    <source>
        <dbReference type="HAMAP-Rule" id="MF_00313"/>
    </source>
</evidence>
<organism evidence="9 10">
    <name type="scientific">Microbacterium lacticum</name>
    <dbReference type="NCBI Taxonomy" id="33885"/>
    <lineage>
        <taxon>Bacteria</taxon>
        <taxon>Bacillati</taxon>
        <taxon>Actinomycetota</taxon>
        <taxon>Actinomycetes</taxon>
        <taxon>Micrococcales</taxon>
        <taxon>Microbacteriaceae</taxon>
        <taxon>Microbacterium</taxon>
    </lineage>
</organism>
<evidence type="ECO:0000256" key="1">
    <source>
        <dbReference type="ARBA" id="ARBA00011076"/>
    </source>
</evidence>
<keyword evidence="7" id="KW-0007">Acetylation</keyword>